<name>A0A3G6J3F2_9CORY</name>
<dbReference type="RefSeq" id="WP_123925792.1">
    <property type="nucleotide sequence ID" value="NZ_CP033896.1"/>
</dbReference>
<dbReference type="InterPro" id="IPR028973">
    <property type="entry name" value="PhnB-like"/>
</dbReference>
<dbReference type="PANTHER" id="PTHR33990">
    <property type="entry name" value="PROTEIN YJDN-RELATED"/>
    <property type="match status" value="1"/>
</dbReference>
<dbReference type="OrthoDB" id="9795306at2"/>
<dbReference type="KEGG" id="ccho:CCHOA_00860"/>
<gene>
    <name evidence="2" type="ORF">CCHOA_00860</name>
</gene>
<evidence type="ECO:0000313" key="2">
    <source>
        <dbReference type="EMBL" id="AZA12601.1"/>
    </source>
</evidence>
<dbReference type="Gene3D" id="3.10.180.10">
    <property type="entry name" value="2,3-Dihydroxybiphenyl 1,2-Dioxygenase, domain 1"/>
    <property type="match status" value="1"/>
</dbReference>
<dbReference type="SUPFAM" id="SSF54593">
    <property type="entry name" value="Glyoxalase/Bleomycin resistance protein/Dihydroxybiphenyl dioxygenase"/>
    <property type="match status" value="1"/>
</dbReference>
<proteinExistence type="predicted"/>
<dbReference type="AlphaFoldDB" id="A0A3G6J3F2"/>
<dbReference type="Pfam" id="PF00903">
    <property type="entry name" value="Glyoxalase"/>
    <property type="match status" value="1"/>
</dbReference>
<evidence type="ECO:0000313" key="3">
    <source>
        <dbReference type="Proteomes" id="UP000269019"/>
    </source>
</evidence>
<dbReference type="CDD" id="cd06588">
    <property type="entry name" value="PhnB_like"/>
    <property type="match status" value="1"/>
</dbReference>
<feature type="domain" description="Glyoxalase/fosfomycin resistance/dioxygenase" evidence="1">
    <location>
        <begin position="8"/>
        <end position="130"/>
    </location>
</feature>
<evidence type="ECO:0000259" key="1">
    <source>
        <dbReference type="Pfam" id="PF00903"/>
    </source>
</evidence>
<protein>
    <recommendedName>
        <fullName evidence="1">Glyoxalase/fosfomycin resistance/dioxygenase domain-containing protein</fullName>
    </recommendedName>
</protein>
<dbReference type="EMBL" id="CP033896">
    <property type="protein sequence ID" value="AZA12601.1"/>
    <property type="molecule type" value="Genomic_DNA"/>
</dbReference>
<dbReference type="Proteomes" id="UP000269019">
    <property type="component" value="Chromosome"/>
</dbReference>
<keyword evidence="3" id="KW-1185">Reference proteome</keyword>
<sequence length="139" mass="14856">MSNLLAPYIFRAGDAEAMLTFYQQALGGDLTLARFADMPGDHGDEVQPDWIMHGELHTPDGWLLLASDGATPGGDTPGAVTLCVMGSDVDHGTAVFHKLSEGATITIAFEQQFWGATYGQLVDRFGVTWAVNVGQGNQQ</sequence>
<organism evidence="2 3">
    <name type="scientific">Corynebacterium choanae</name>
    <dbReference type="NCBI Taxonomy" id="1862358"/>
    <lineage>
        <taxon>Bacteria</taxon>
        <taxon>Bacillati</taxon>
        <taxon>Actinomycetota</taxon>
        <taxon>Actinomycetes</taxon>
        <taxon>Mycobacteriales</taxon>
        <taxon>Corynebacteriaceae</taxon>
        <taxon>Corynebacterium</taxon>
    </lineage>
</organism>
<dbReference type="PANTHER" id="PTHR33990:SF1">
    <property type="entry name" value="PROTEIN YJDN"/>
    <property type="match status" value="1"/>
</dbReference>
<reference evidence="2 3" key="1">
    <citation type="submission" date="2018-11" db="EMBL/GenBank/DDBJ databases">
        <authorList>
            <person name="Kleinhagauer T."/>
            <person name="Glaeser S.P."/>
            <person name="Spergser J."/>
            <person name="Ruckert C."/>
            <person name="Kaempfer P."/>
            <person name="Busse H.-J."/>
        </authorList>
    </citation>
    <scope>NUCLEOTIDE SEQUENCE [LARGE SCALE GENOMIC DNA]</scope>
    <source>
        <strain evidence="2 3">200CH</strain>
    </source>
</reference>
<accession>A0A3G6J3F2</accession>
<dbReference type="InterPro" id="IPR004360">
    <property type="entry name" value="Glyas_Fos-R_dOase_dom"/>
</dbReference>
<dbReference type="InterPro" id="IPR029068">
    <property type="entry name" value="Glyas_Bleomycin-R_OHBP_Dase"/>
</dbReference>